<reference evidence="4" key="1">
    <citation type="journal article" date="2019" name="Int. J. Syst. Evol. Microbiol.">
        <title>The Global Catalogue of Microorganisms (GCM) 10K type strain sequencing project: providing services to taxonomists for standard genome sequencing and annotation.</title>
        <authorList>
            <consortium name="The Broad Institute Genomics Platform"/>
            <consortium name="The Broad Institute Genome Sequencing Center for Infectious Disease"/>
            <person name="Wu L."/>
            <person name="Ma J."/>
        </authorList>
    </citation>
    <scope>NUCLEOTIDE SEQUENCE [LARGE SCALE GENOMIC DNA]</scope>
    <source>
        <strain evidence="4">CGMCC 1.10188</strain>
    </source>
</reference>
<dbReference type="InterPro" id="IPR029058">
    <property type="entry name" value="AB_hydrolase_fold"/>
</dbReference>
<dbReference type="PRINTS" id="PR00412">
    <property type="entry name" value="EPOXHYDRLASE"/>
</dbReference>
<evidence type="ECO:0000313" key="3">
    <source>
        <dbReference type="EMBL" id="GGB47864.1"/>
    </source>
</evidence>
<dbReference type="InterPro" id="IPR000073">
    <property type="entry name" value="AB_hydrolase_1"/>
</dbReference>
<dbReference type="InterPro" id="IPR050266">
    <property type="entry name" value="AB_hydrolase_sf"/>
</dbReference>
<proteinExistence type="predicted"/>
<dbReference type="PANTHER" id="PTHR43798:SF31">
    <property type="entry name" value="AB HYDROLASE SUPERFAMILY PROTEIN YCLE"/>
    <property type="match status" value="1"/>
</dbReference>
<organism evidence="3 4">
    <name type="scientific">Tistrella bauzanensis</name>
    <dbReference type="NCBI Taxonomy" id="657419"/>
    <lineage>
        <taxon>Bacteria</taxon>
        <taxon>Pseudomonadati</taxon>
        <taxon>Pseudomonadota</taxon>
        <taxon>Alphaproteobacteria</taxon>
        <taxon>Geminicoccales</taxon>
        <taxon>Geminicoccaceae</taxon>
        <taxon>Tistrella</taxon>
    </lineage>
</organism>
<dbReference type="PANTHER" id="PTHR43798">
    <property type="entry name" value="MONOACYLGLYCEROL LIPASE"/>
    <property type="match status" value="1"/>
</dbReference>
<keyword evidence="4" id="KW-1185">Reference proteome</keyword>
<evidence type="ECO:0000259" key="2">
    <source>
        <dbReference type="Pfam" id="PF00561"/>
    </source>
</evidence>
<evidence type="ECO:0000313" key="4">
    <source>
        <dbReference type="Proteomes" id="UP000603352"/>
    </source>
</evidence>
<dbReference type="Proteomes" id="UP000603352">
    <property type="component" value="Unassembled WGS sequence"/>
</dbReference>
<sequence>MGSVEGRFVANGDVRLHVIEAGHGEAIVFVHEFAGDRRSWEPQMRRFARSHRCVAYDARGYPPSDVPATVDEYGQAQATDDIRAVMDGLGIDRAHLVGCSMGGFAVLHFGLRHPDRARSITAIGAGYGARPEQRADFAANCEATAARILEDGLEAAGRSYMSSAGRLPFAAKDPRGADEAMAVFLDHSPLGAALTLRGYQARRPSLFALEDEFRTMNLPVLLIVGDSDAPAIEANLFLKATLPAAGLAVLPMTGHAANLEEPDPVNRLLADFFTAVEHGRWAKTGGDDRQNGDLLGMGATP</sequence>
<gene>
    <name evidence="3" type="ORF">GCM10011505_31210</name>
</gene>
<comment type="caution">
    <text evidence="3">The sequence shown here is derived from an EMBL/GenBank/DDBJ whole genome shotgun (WGS) entry which is preliminary data.</text>
</comment>
<dbReference type="SUPFAM" id="SSF53474">
    <property type="entry name" value="alpha/beta-Hydrolases"/>
    <property type="match status" value="1"/>
</dbReference>
<dbReference type="GO" id="GO:0016787">
    <property type="term" value="F:hydrolase activity"/>
    <property type="evidence" value="ECO:0007669"/>
    <property type="project" value="UniProtKB-KW"/>
</dbReference>
<dbReference type="EMBL" id="BMDZ01000038">
    <property type="protein sequence ID" value="GGB47864.1"/>
    <property type="molecule type" value="Genomic_DNA"/>
</dbReference>
<name>A0ABQ1IMZ3_9PROT</name>
<dbReference type="PRINTS" id="PR00111">
    <property type="entry name" value="ABHYDROLASE"/>
</dbReference>
<protein>
    <submittedName>
        <fullName evidence="3">Alpha/beta hydrolase</fullName>
    </submittedName>
</protein>
<evidence type="ECO:0000256" key="1">
    <source>
        <dbReference type="ARBA" id="ARBA00022801"/>
    </source>
</evidence>
<dbReference type="InterPro" id="IPR000639">
    <property type="entry name" value="Epox_hydrolase-like"/>
</dbReference>
<dbReference type="Gene3D" id="3.40.50.1820">
    <property type="entry name" value="alpha/beta hydrolase"/>
    <property type="match status" value="1"/>
</dbReference>
<feature type="domain" description="AB hydrolase-1" evidence="2">
    <location>
        <begin position="26"/>
        <end position="262"/>
    </location>
</feature>
<keyword evidence="1 3" id="KW-0378">Hydrolase</keyword>
<dbReference type="RefSeq" id="WP_188579539.1">
    <property type="nucleotide sequence ID" value="NZ_BMDZ01000038.1"/>
</dbReference>
<dbReference type="Pfam" id="PF00561">
    <property type="entry name" value="Abhydrolase_1"/>
    <property type="match status" value="1"/>
</dbReference>
<accession>A0ABQ1IMZ3</accession>